<proteinExistence type="predicted"/>
<sequence>MKHVLNSTGSSIVDNLTDFLTRVSIPYLCETFDLLPQDVDCTSEIGYIVICEDGDTHTGRIGSFVKQWWEVSDGQVRRVQRPIFTVSETGDEFDKIPIIKIFTEGERFVLGERYGTGLVTRRCRQLVDLLQGKSISSFPILWKSTP</sequence>
<accession>A0A368KMQ5</accession>
<protein>
    <submittedName>
        <fullName evidence="1">Uncharacterized protein</fullName>
    </submittedName>
</protein>
<evidence type="ECO:0000313" key="1">
    <source>
        <dbReference type="EMBL" id="RCS43987.1"/>
    </source>
</evidence>
<dbReference type="AlphaFoldDB" id="A0A368KMQ5"/>
<organism evidence="1 2">
    <name type="scientific">Bremerella cremea</name>
    <dbReference type="NCBI Taxonomy" id="1031537"/>
    <lineage>
        <taxon>Bacteria</taxon>
        <taxon>Pseudomonadati</taxon>
        <taxon>Planctomycetota</taxon>
        <taxon>Planctomycetia</taxon>
        <taxon>Pirellulales</taxon>
        <taxon>Pirellulaceae</taxon>
        <taxon>Bremerella</taxon>
    </lineage>
</organism>
<dbReference type="Proteomes" id="UP000253562">
    <property type="component" value="Unassembled WGS sequence"/>
</dbReference>
<name>A0A368KMQ5_9BACT</name>
<reference evidence="1 2" key="1">
    <citation type="submission" date="2018-07" db="EMBL/GenBank/DDBJ databases">
        <title>Comparative genomes isolates from brazilian mangrove.</title>
        <authorList>
            <person name="De Araujo J.E."/>
            <person name="Taketani R.G."/>
            <person name="Silva M.C.P."/>
            <person name="Lourenco M.V."/>
            <person name="Oliveira V.M."/>
            <person name="Andreote F.D."/>
        </authorList>
    </citation>
    <scope>NUCLEOTIDE SEQUENCE [LARGE SCALE GENOMIC DNA]</scope>
    <source>
        <strain evidence="1 2">HEX PRIS-MGV</strain>
    </source>
</reference>
<gene>
    <name evidence="1" type="ORF">DTL42_18565</name>
</gene>
<comment type="caution">
    <text evidence="1">The sequence shown here is derived from an EMBL/GenBank/DDBJ whole genome shotgun (WGS) entry which is preliminary data.</text>
</comment>
<dbReference type="EMBL" id="QPEX01000037">
    <property type="protein sequence ID" value="RCS43987.1"/>
    <property type="molecule type" value="Genomic_DNA"/>
</dbReference>
<evidence type="ECO:0000313" key="2">
    <source>
        <dbReference type="Proteomes" id="UP000253562"/>
    </source>
</evidence>